<proteinExistence type="predicted"/>
<keyword evidence="2" id="KW-1185">Reference proteome</keyword>
<evidence type="ECO:0000313" key="1">
    <source>
        <dbReference type="EMBL" id="KAK2181290.1"/>
    </source>
</evidence>
<sequence>MVEGYGCNSQSPGVSESFLQSGVPNNLVNCKQGLRSSNWVLDVVTWKGRAEQREADPGKIAPLAGMVSVPTAMVSFLLHNCDRRFRRIPVWSSVEAEVEQLIVTSSCFEATRFRITSLTVLLVFAHKTDCFFSLVHQHCRNPVSFCGYCKLHVATVSHFK</sequence>
<reference evidence="1" key="1">
    <citation type="journal article" date="2023" name="Mol. Biol. Evol.">
        <title>Third-Generation Sequencing Reveals the Adaptive Role of the Epigenome in Three Deep-Sea Polychaetes.</title>
        <authorList>
            <person name="Perez M."/>
            <person name="Aroh O."/>
            <person name="Sun Y."/>
            <person name="Lan Y."/>
            <person name="Juniper S.K."/>
            <person name="Young C.R."/>
            <person name="Angers B."/>
            <person name="Qian P.Y."/>
        </authorList>
    </citation>
    <scope>NUCLEOTIDE SEQUENCE</scope>
    <source>
        <strain evidence="1">R07B-5</strain>
    </source>
</reference>
<comment type="caution">
    <text evidence="1">The sequence shown here is derived from an EMBL/GenBank/DDBJ whole genome shotgun (WGS) entry which is preliminary data.</text>
</comment>
<dbReference type="EMBL" id="JAODUO010000403">
    <property type="protein sequence ID" value="KAK2181290.1"/>
    <property type="molecule type" value="Genomic_DNA"/>
</dbReference>
<protein>
    <submittedName>
        <fullName evidence="1">Uncharacterized protein</fullName>
    </submittedName>
</protein>
<dbReference type="Proteomes" id="UP001209878">
    <property type="component" value="Unassembled WGS sequence"/>
</dbReference>
<evidence type="ECO:0000313" key="2">
    <source>
        <dbReference type="Proteomes" id="UP001209878"/>
    </source>
</evidence>
<name>A0AAD9L2C8_RIDPI</name>
<dbReference type="AlphaFoldDB" id="A0AAD9L2C8"/>
<accession>A0AAD9L2C8</accession>
<organism evidence="1 2">
    <name type="scientific">Ridgeia piscesae</name>
    <name type="common">Tubeworm</name>
    <dbReference type="NCBI Taxonomy" id="27915"/>
    <lineage>
        <taxon>Eukaryota</taxon>
        <taxon>Metazoa</taxon>
        <taxon>Spiralia</taxon>
        <taxon>Lophotrochozoa</taxon>
        <taxon>Annelida</taxon>
        <taxon>Polychaeta</taxon>
        <taxon>Sedentaria</taxon>
        <taxon>Canalipalpata</taxon>
        <taxon>Sabellida</taxon>
        <taxon>Siboglinidae</taxon>
        <taxon>Ridgeia</taxon>
    </lineage>
</organism>
<gene>
    <name evidence="1" type="ORF">NP493_402g02040</name>
</gene>